<dbReference type="EMBL" id="UFTJ01000003">
    <property type="protein sequence ID" value="SUV52699.1"/>
    <property type="molecule type" value="Genomic_DNA"/>
</dbReference>
<dbReference type="InterPro" id="IPR050565">
    <property type="entry name" value="LYPA1-2/EST-like"/>
</dbReference>
<organism evidence="4 6">
    <name type="scientific">Bergeyella zoohelcum</name>
    <dbReference type="NCBI Taxonomy" id="1015"/>
    <lineage>
        <taxon>Bacteria</taxon>
        <taxon>Pseudomonadati</taxon>
        <taxon>Bacteroidota</taxon>
        <taxon>Flavobacteriia</taxon>
        <taxon>Flavobacteriales</taxon>
        <taxon>Weeksellaceae</taxon>
        <taxon>Bergeyella</taxon>
    </lineage>
</organism>
<evidence type="ECO:0000256" key="2">
    <source>
        <dbReference type="ARBA" id="ARBA00022801"/>
    </source>
</evidence>
<feature type="domain" description="Phospholipase/carboxylesterase/thioesterase" evidence="3">
    <location>
        <begin position="14"/>
        <end position="212"/>
    </location>
</feature>
<dbReference type="PANTHER" id="PTHR10655:SF17">
    <property type="entry name" value="LYSOPHOSPHOLIPASE-LIKE PROTEIN 1"/>
    <property type="match status" value="1"/>
</dbReference>
<keyword evidence="2 4" id="KW-0378">Hydrolase</keyword>
<gene>
    <name evidence="4" type="primary">estB</name>
    <name evidence="4" type="ORF">NCTC11661_01841</name>
    <name evidence="5" type="ORF">NCTC12929_02082</name>
</gene>
<evidence type="ECO:0000259" key="3">
    <source>
        <dbReference type="Pfam" id="PF02230"/>
    </source>
</evidence>
<dbReference type="EMBL" id="UYIV01000001">
    <property type="protein sequence ID" value="VDH05925.1"/>
    <property type="molecule type" value="Genomic_DNA"/>
</dbReference>
<accession>A0A380ZVF7</accession>
<dbReference type="GO" id="GO:0106435">
    <property type="term" value="F:carboxylesterase activity"/>
    <property type="evidence" value="ECO:0007669"/>
    <property type="project" value="UniProtKB-EC"/>
</dbReference>
<dbReference type="EC" id="3.1.1.1" evidence="4"/>
<dbReference type="Gene3D" id="3.40.50.1820">
    <property type="entry name" value="alpha/beta hydrolase"/>
    <property type="match status" value="1"/>
</dbReference>
<dbReference type="Proteomes" id="UP000270205">
    <property type="component" value="Unassembled WGS sequence"/>
</dbReference>
<evidence type="ECO:0000256" key="1">
    <source>
        <dbReference type="ARBA" id="ARBA00006499"/>
    </source>
</evidence>
<dbReference type="Proteomes" id="UP000255515">
    <property type="component" value="Unassembled WGS sequence"/>
</dbReference>
<dbReference type="InterPro" id="IPR029058">
    <property type="entry name" value="AB_hydrolase_fold"/>
</dbReference>
<evidence type="ECO:0000313" key="7">
    <source>
        <dbReference type="Proteomes" id="UP000270205"/>
    </source>
</evidence>
<evidence type="ECO:0000313" key="4">
    <source>
        <dbReference type="EMBL" id="SUV52699.1"/>
    </source>
</evidence>
<name>A0A380ZVF7_9FLAO</name>
<dbReference type="SUPFAM" id="SSF53474">
    <property type="entry name" value="alpha/beta-Hydrolases"/>
    <property type="match status" value="1"/>
</dbReference>
<reference evidence="5 7" key="2">
    <citation type="submission" date="2018-11" db="EMBL/GenBank/DDBJ databases">
        <authorList>
            <consortium name="Pathogen Informatics"/>
        </authorList>
    </citation>
    <scope>NUCLEOTIDE SEQUENCE [LARGE SCALE GENOMIC DNA]</scope>
    <source>
        <strain evidence="5 7">NCTC12929</strain>
    </source>
</reference>
<dbReference type="PANTHER" id="PTHR10655">
    <property type="entry name" value="LYSOPHOSPHOLIPASE-RELATED"/>
    <property type="match status" value="1"/>
</dbReference>
<evidence type="ECO:0000313" key="6">
    <source>
        <dbReference type="Proteomes" id="UP000255515"/>
    </source>
</evidence>
<dbReference type="RefSeq" id="WP_002663555.1">
    <property type="nucleotide sequence ID" value="NZ_JAXFPJ010000081.1"/>
</dbReference>
<dbReference type="Pfam" id="PF02230">
    <property type="entry name" value="Abhydrolase_2"/>
    <property type="match status" value="1"/>
</dbReference>
<proteinExistence type="inferred from homology"/>
<protein>
    <submittedName>
        <fullName evidence="4">Carboxylesterase 2</fullName>
        <ecNumber evidence="4">3.1.1.1</ecNumber>
    </submittedName>
</protein>
<sequence length="214" mass="24535">MSLFYSVQAPETITENTRAIFYIHGYGSNEQDLLALTQDLPKDILHVSFRGRFPVEMSGGYAWYDINFNHPEEYFHKEQAVESLNALLNAFVEIQKKYGIKDGNISLCGFSQGGILAYALAFKNPHLFSKIACMSAYPEEKLLNDIPKDRKKLNQLRFFISHGTDDAIIPIEWGKKGADLLYDLSCYFTFREYMFGHGINQKNYIDLVEFLSNA</sequence>
<reference evidence="4 6" key="1">
    <citation type="submission" date="2018-06" db="EMBL/GenBank/DDBJ databases">
        <authorList>
            <consortium name="Pathogen Informatics"/>
            <person name="Doyle S."/>
        </authorList>
    </citation>
    <scope>NUCLEOTIDE SEQUENCE [LARGE SCALE GENOMIC DNA]</scope>
    <source>
        <strain evidence="4 6">NCTC11661</strain>
    </source>
</reference>
<dbReference type="AlphaFoldDB" id="A0A380ZVF7"/>
<comment type="similarity">
    <text evidence="1">Belongs to the AB hydrolase superfamily. AB hydrolase 2 family.</text>
</comment>
<evidence type="ECO:0000313" key="5">
    <source>
        <dbReference type="EMBL" id="VDH05925.1"/>
    </source>
</evidence>
<dbReference type="InterPro" id="IPR003140">
    <property type="entry name" value="PLipase/COase/thioEstase"/>
</dbReference>